<evidence type="ECO:0000259" key="2">
    <source>
        <dbReference type="PROSITE" id="PS51034"/>
    </source>
</evidence>
<dbReference type="EMBL" id="BPLR01005522">
    <property type="protein sequence ID" value="GIY02931.1"/>
    <property type="molecule type" value="Genomic_DNA"/>
</dbReference>
<feature type="region of interest" description="Disordered" evidence="1">
    <location>
        <begin position="17"/>
        <end position="52"/>
    </location>
</feature>
<accession>A0AAV4Q331</accession>
<keyword evidence="4" id="KW-1185">Reference proteome</keyword>
<name>A0AAV4Q331_CAEEX</name>
<sequence length="300" mass="33906">MKTVLKILRRWGAANSSENELNPFNSEDNHIPTSGHADPNENELIEQPKPLYPPIPGAGVHPRATAVEQSAPVVLGFQHERDVPRVEYVTADCFSNYMKITIQFNGSFDGLVYSTGYAHDSDCVYINGSGLERYEFSIRLNIDAELLGRPEFDPSSNEVPDRNHFMWNTITVQYNPEIEEDWDEHFQVTCEYGYEFRRTVTFPVVGKNTASPYLVTLSPPQCYMEVRSGFSASGSRLTGPVTVGDPLTLMIHMESDSTEFDVAVSSCYAHNGAKKRLQLIDANGYRFNFNEYFHQVLFCC</sequence>
<evidence type="ECO:0000256" key="1">
    <source>
        <dbReference type="SAM" id="MobiDB-lite"/>
    </source>
</evidence>
<evidence type="ECO:0000313" key="3">
    <source>
        <dbReference type="EMBL" id="GIY02931.1"/>
    </source>
</evidence>
<gene>
    <name evidence="3" type="primary">AVEN_114959_1</name>
    <name evidence="3" type="ORF">CEXT_346271</name>
</gene>
<dbReference type="PANTHER" id="PTHR46560:SF3">
    <property type="entry name" value="ZP DOMAIN-CONTAINING PROTEIN"/>
    <property type="match status" value="1"/>
</dbReference>
<proteinExistence type="predicted"/>
<evidence type="ECO:0000313" key="4">
    <source>
        <dbReference type="Proteomes" id="UP001054945"/>
    </source>
</evidence>
<organism evidence="3 4">
    <name type="scientific">Caerostris extrusa</name>
    <name type="common">Bark spider</name>
    <name type="synonym">Caerostris bankana</name>
    <dbReference type="NCBI Taxonomy" id="172846"/>
    <lineage>
        <taxon>Eukaryota</taxon>
        <taxon>Metazoa</taxon>
        <taxon>Ecdysozoa</taxon>
        <taxon>Arthropoda</taxon>
        <taxon>Chelicerata</taxon>
        <taxon>Arachnida</taxon>
        <taxon>Araneae</taxon>
        <taxon>Araneomorphae</taxon>
        <taxon>Entelegynae</taxon>
        <taxon>Araneoidea</taxon>
        <taxon>Araneidae</taxon>
        <taxon>Caerostris</taxon>
    </lineage>
</organism>
<comment type="caution">
    <text evidence="3">The sequence shown here is derived from an EMBL/GenBank/DDBJ whole genome shotgun (WGS) entry which is preliminary data.</text>
</comment>
<feature type="domain" description="ZP" evidence="2">
    <location>
        <begin position="92"/>
        <end position="300"/>
    </location>
</feature>
<dbReference type="PANTHER" id="PTHR46560">
    <property type="entry name" value="CYPHER, ISOFORM B"/>
    <property type="match status" value="1"/>
</dbReference>
<dbReference type="PROSITE" id="PS51034">
    <property type="entry name" value="ZP_2"/>
    <property type="match status" value="1"/>
</dbReference>
<dbReference type="AlphaFoldDB" id="A0AAV4Q331"/>
<feature type="compositionally biased region" description="Polar residues" evidence="1">
    <location>
        <begin position="17"/>
        <end position="26"/>
    </location>
</feature>
<dbReference type="InterPro" id="IPR001507">
    <property type="entry name" value="ZP_dom"/>
</dbReference>
<reference evidence="3 4" key="1">
    <citation type="submission" date="2021-06" db="EMBL/GenBank/DDBJ databases">
        <title>Caerostris extrusa draft genome.</title>
        <authorList>
            <person name="Kono N."/>
            <person name="Arakawa K."/>
        </authorList>
    </citation>
    <scope>NUCLEOTIDE SEQUENCE [LARGE SCALE GENOMIC DNA]</scope>
</reference>
<dbReference type="Proteomes" id="UP001054945">
    <property type="component" value="Unassembled WGS sequence"/>
</dbReference>
<protein>
    <submittedName>
        <fullName evidence="3">ZP domain-containing protein</fullName>
    </submittedName>
</protein>